<dbReference type="SMART" id="SM01409">
    <property type="entry name" value="RNA_pol_Rpb6"/>
    <property type="match status" value="1"/>
</dbReference>
<dbReference type="SUPFAM" id="SSF63562">
    <property type="entry name" value="RPB6/omega subunit-like"/>
    <property type="match status" value="1"/>
</dbReference>
<keyword evidence="5 10" id="KW-0808">Transferase</keyword>
<evidence type="ECO:0000256" key="1">
    <source>
        <dbReference type="ARBA" id="ARBA00006711"/>
    </source>
</evidence>
<dbReference type="OrthoDB" id="9815459at2"/>
<name>W0EF35_9FIRM</name>
<evidence type="ECO:0000256" key="9">
    <source>
        <dbReference type="ARBA" id="ARBA00048552"/>
    </source>
</evidence>
<accession>W0EF35</accession>
<dbReference type="InterPro" id="IPR006110">
    <property type="entry name" value="Pol_omega/Rpo6/RPB6"/>
</dbReference>
<comment type="catalytic activity">
    <reaction evidence="9 10">
        <text>RNA(n) + a ribonucleoside 5'-triphosphate = RNA(n+1) + diphosphate</text>
        <dbReference type="Rhea" id="RHEA:21248"/>
        <dbReference type="Rhea" id="RHEA-COMP:14527"/>
        <dbReference type="Rhea" id="RHEA-COMP:17342"/>
        <dbReference type="ChEBI" id="CHEBI:33019"/>
        <dbReference type="ChEBI" id="CHEBI:61557"/>
        <dbReference type="ChEBI" id="CHEBI:140395"/>
        <dbReference type="EC" id="2.7.7.6"/>
    </reaction>
</comment>
<dbReference type="STRING" id="871968.DESME_12015"/>
<dbReference type="GO" id="GO:0003899">
    <property type="term" value="F:DNA-directed RNA polymerase activity"/>
    <property type="evidence" value="ECO:0007669"/>
    <property type="project" value="UniProtKB-UniRule"/>
</dbReference>
<proteinExistence type="inferred from homology"/>
<evidence type="ECO:0000256" key="7">
    <source>
        <dbReference type="ARBA" id="ARBA00023163"/>
    </source>
</evidence>
<evidence type="ECO:0000256" key="4">
    <source>
        <dbReference type="ARBA" id="ARBA00022478"/>
    </source>
</evidence>
<dbReference type="AlphaFoldDB" id="W0EF35"/>
<sequence length="68" mass="7583">MKQPSLDLLMSKVDSKYTLVLATAKRARALMEDPEYEANAHGVKPVSQALEDIAKGKLRFELTHEGLK</sequence>
<dbReference type="GO" id="GO:0003677">
    <property type="term" value="F:DNA binding"/>
    <property type="evidence" value="ECO:0007669"/>
    <property type="project" value="UniProtKB-UniRule"/>
</dbReference>
<comment type="similarity">
    <text evidence="1 10">Belongs to the RNA polymerase subunit omega family.</text>
</comment>
<dbReference type="PANTHER" id="PTHR34476:SF1">
    <property type="entry name" value="DNA-DIRECTED RNA POLYMERASE SUBUNIT OMEGA"/>
    <property type="match status" value="1"/>
</dbReference>
<dbReference type="HOGENOM" id="CLU_125406_6_1_9"/>
<keyword evidence="7 10" id="KW-0804">Transcription</keyword>
<dbReference type="GO" id="GO:0000428">
    <property type="term" value="C:DNA-directed RNA polymerase complex"/>
    <property type="evidence" value="ECO:0007669"/>
    <property type="project" value="UniProtKB-KW"/>
</dbReference>
<organism evidence="11 12">
    <name type="scientific">Desulfitobacterium metallireducens DSM 15288</name>
    <dbReference type="NCBI Taxonomy" id="871968"/>
    <lineage>
        <taxon>Bacteria</taxon>
        <taxon>Bacillati</taxon>
        <taxon>Bacillota</taxon>
        <taxon>Clostridia</taxon>
        <taxon>Eubacteriales</taxon>
        <taxon>Desulfitobacteriaceae</taxon>
        <taxon>Desulfitobacterium</taxon>
    </lineage>
</organism>
<dbReference type="RefSeq" id="WP_006716580.1">
    <property type="nucleotide sequence ID" value="NZ_CP007032.1"/>
</dbReference>
<gene>
    <name evidence="10" type="primary">rpoZ</name>
    <name evidence="11" type="ORF">DESME_12015</name>
</gene>
<keyword evidence="12" id="KW-1185">Reference proteome</keyword>
<evidence type="ECO:0000313" key="11">
    <source>
        <dbReference type="EMBL" id="AHF07656.1"/>
    </source>
</evidence>
<dbReference type="PANTHER" id="PTHR34476">
    <property type="entry name" value="DNA-DIRECTED RNA POLYMERASE SUBUNIT OMEGA"/>
    <property type="match status" value="1"/>
</dbReference>
<dbReference type="HAMAP" id="MF_00366">
    <property type="entry name" value="RNApol_bact_RpoZ"/>
    <property type="match status" value="1"/>
</dbReference>
<dbReference type="InterPro" id="IPR036161">
    <property type="entry name" value="RPB6/omega-like_sf"/>
</dbReference>
<dbReference type="eggNOG" id="COG1758">
    <property type="taxonomic scope" value="Bacteria"/>
</dbReference>
<dbReference type="KEGG" id="dmt:DESME_12015"/>
<dbReference type="NCBIfam" id="TIGR00690">
    <property type="entry name" value="rpoZ"/>
    <property type="match status" value="1"/>
</dbReference>
<dbReference type="InterPro" id="IPR003716">
    <property type="entry name" value="DNA-dir_RNA_pol_omega"/>
</dbReference>
<comment type="subunit">
    <text evidence="10">The RNAP catalytic core consists of 2 alpha, 1 beta, 1 beta' and 1 omega subunit. When a sigma factor is associated with the core the holoenzyme is formed, which can initiate transcription.</text>
</comment>
<evidence type="ECO:0000256" key="3">
    <source>
        <dbReference type="ARBA" id="ARBA00013725"/>
    </source>
</evidence>
<evidence type="ECO:0000256" key="10">
    <source>
        <dbReference type="HAMAP-Rule" id="MF_00366"/>
    </source>
</evidence>
<comment type="function">
    <text evidence="10">Promotes RNA polymerase assembly. Latches the N- and C-terminal regions of the beta' subunit thereby facilitating its interaction with the beta and alpha subunits.</text>
</comment>
<reference evidence="11 12" key="1">
    <citation type="submission" date="2013-12" db="EMBL/GenBank/DDBJ databases">
        <authorList>
            <consortium name="DOE Joint Genome Institute"/>
            <person name="Smidt H."/>
            <person name="Huntemann M."/>
            <person name="Han J."/>
            <person name="Chen A."/>
            <person name="Kyrpides N."/>
            <person name="Mavromatis K."/>
            <person name="Markowitz V."/>
            <person name="Palaniappan K."/>
            <person name="Ivanova N."/>
            <person name="Schaumberg A."/>
            <person name="Pati A."/>
            <person name="Liolios K."/>
            <person name="Nordberg H.P."/>
            <person name="Cantor M.N."/>
            <person name="Hua S.X."/>
            <person name="Woyke T."/>
        </authorList>
    </citation>
    <scope>NUCLEOTIDE SEQUENCE [LARGE SCALE GENOMIC DNA]</scope>
    <source>
        <strain evidence="12">DSM 15288</strain>
    </source>
</reference>
<dbReference type="Gene3D" id="3.90.940.10">
    <property type="match status" value="1"/>
</dbReference>
<dbReference type="GO" id="GO:0006351">
    <property type="term" value="P:DNA-templated transcription"/>
    <property type="evidence" value="ECO:0007669"/>
    <property type="project" value="UniProtKB-UniRule"/>
</dbReference>
<evidence type="ECO:0000256" key="8">
    <source>
        <dbReference type="ARBA" id="ARBA00029924"/>
    </source>
</evidence>
<evidence type="ECO:0000313" key="12">
    <source>
        <dbReference type="Proteomes" id="UP000010847"/>
    </source>
</evidence>
<keyword evidence="4 10" id="KW-0240">DNA-directed RNA polymerase</keyword>
<evidence type="ECO:0000256" key="6">
    <source>
        <dbReference type="ARBA" id="ARBA00022695"/>
    </source>
</evidence>
<keyword evidence="6 10" id="KW-0548">Nucleotidyltransferase</keyword>
<evidence type="ECO:0000256" key="2">
    <source>
        <dbReference type="ARBA" id="ARBA00012418"/>
    </source>
</evidence>
<dbReference type="EC" id="2.7.7.6" evidence="2 10"/>
<evidence type="ECO:0000256" key="5">
    <source>
        <dbReference type="ARBA" id="ARBA00022679"/>
    </source>
</evidence>
<dbReference type="Pfam" id="PF01192">
    <property type="entry name" value="RNA_pol_Rpb6"/>
    <property type="match status" value="1"/>
</dbReference>
<dbReference type="EMBL" id="CP007032">
    <property type="protein sequence ID" value="AHF07656.1"/>
    <property type="molecule type" value="Genomic_DNA"/>
</dbReference>
<protein>
    <recommendedName>
        <fullName evidence="3 10">DNA-directed RNA polymerase subunit omega</fullName>
        <shortName evidence="10">RNAP omega subunit</shortName>
        <ecNumber evidence="2 10">2.7.7.6</ecNumber>
    </recommendedName>
    <alternativeName>
        <fullName evidence="10">RNA polymerase omega subunit</fullName>
    </alternativeName>
    <alternativeName>
        <fullName evidence="8 10">Transcriptase subunit omega</fullName>
    </alternativeName>
</protein>
<dbReference type="Proteomes" id="UP000010847">
    <property type="component" value="Chromosome"/>
</dbReference>